<proteinExistence type="predicted"/>
<dbReference type="Proteomes" id="UP000324222">
    <property type="component" value="Unassembled WGS sequence"/>
</dbReference>
<protein>
    <submittedName>
        <fullName evidence="1">Uncharacterized protein</fullName>
    </submittedName>
</protein>
<dbReference type="EMBL" id="VSRR010009012">
    <property type="protein sequence ID" value="MPC49647.1"/>
    <property type="molecule type" value="Genomic_DNA"/>
</dbReference>
<accession>A0A5B7FW73</accession>
<keyword evidence="2" id="KW-1185">Reference proteome</keyword>
<gene>
    <name evidence="1" type="ORF">E2C01_043456</name>
</gene>
<evidence type="ECO:0000313" key="1">
    <source>
        <dbReference type="EMBL" id="MPC49647.1"/>
    </source>
</evidence>
<comment type="caution">
    <text evidence="1">The sequence shown here is derived from an EMBL/GenBank/DDBJ whole genome shotgun (WGS) entry which is preliminary data.</text>
</comment>
<organism evidence="1 2">
    <name type="scientific">Portunus trituberculatus</name>
    <name type="common">Swimming crab</name>
    <name type="synonym">Neptunus trituberculatus</name>
    <dbReference type="NCBI Taxonomy" id="210409"/>
    <lineage>
        <taxon>Eukaryota</taxon>
        <taxon>Metazoa</taxon>
        <taxon>Ecdysozoa</taxon>
        <taxon>Arthropoda</taxon>
        <taxon>Crustacea</taxon>
        <taxon>Multicrustacea</taxon>
        <taxon>Malacostraca</taxon>
        <taxon>Eumalacostraca</taxon>
        <taxon>Eucarida</taxon>
        <taxon>Decapoda</taxon>
        <taxon>Pleocyemata</taxon>
        <taxon>Brachyura</taxon>
        <taxon>Eubrachyura</taxon>
        <taxon>Portunoidea</taxon>
        <taxon>Portunidae</taxon>
        <taxon>Portuninae</taxon>
        <taxon>Portunus</taxon>
    </lineage>
</organism>
<reference evidence="1 2" key="1">
    <citation type="submission" date="2019-05" db="EMBL/GenBank/DDBJ databases">
        <title>Another draft genome of Portunus trituberculatus and its Hox gene families provides insights of decapod evolution.</title>
        <authorList>
            <person name="Jeong J.-H."/>
            <person name="Song I."/>
            <person name="Kim S."/>
            <person name="Choi T."/>
            <person name="Kim D."/>
            <person name="Ryu S."/>
            <person name="Kim W."/>
        </authorList>
    </citation>
    <scope>NUCLEOTIDE SEQUENCE [LARGE SCALE GENOMIC DNA]</scope>
    <source>
        <tissue evidence="1">Muscle</tissue>
    </source>
</reference>
<name>A0A5B7FW73_PORTR</name>
<sequence>MMTKIRVAFQFMDKDLMKNIIMSMICPKLELNSKKRYKKIRTDPEDRCK</sequence>
<dbReference type="AlphaFoldDB" id="A0A5B7FW73"/>
<evidence type="ECO:0000313" key="2">
    <source>
        <dbReference type="Proteomes" id="UP000324222"/>
    </source>
</evidence>